<protein>
    <submittedName>
        <fullName evidence="1">Uncharacterized protein</fullName>
    </submittedName>
</protein>
<dbReference type="EMBL" id="MCGR01000011">
    <property type="protein sequence ID" value="ORY88259.1"/>
    <property type="molecule type" value="Genomic_DNA"/>
</dbReference>
<sequence>MDQDNALTPAVVQQLEAKLREMIPRSQEDLLRAHVLQLRDQGDETRSREIRYRLQDELYALEELVQRAISNRRKEVIKIHHAQETALDNLINMRKELPKSWKTAAKAVLRDRASFHGVTNASIISITAERQERSRNLLRLLIAAEKAR</sequence>
<name>A0A1Y2FXJ9_9BASI</name>
<evidence type="ECO:0000313" key="2">
    <source>
        <dbReference type="Proteomes" id="UP000193467"/>
    </source>
</evidence>
<dbReference type="Proteomes" id="UP000193467">
    <property type="component" value="Unassembled WGS sequence"/>
</dbReference>
<accession>A0A1Y2FXJ9</accession>
<dbReference type="AlphaFoldDB" id="A0A1Y2FXJ9"/>
<proteinExistence type="predicted"/>
<organism evidence="1 2">
    <name type="scientific">Leucosporidium creatinivorum</name>
    <dbReference type="NCBI Taxonomy" id="106004"/>
    <lineage>
        <taxon>Eukaryota</taxon>
        <taxon>Fungi</taxon>
        <taxon>Dikarya</taxon>
        <taxon>Basidiomycota</taxon>
        <taxon>Pucciniomycotina</taxon>
        <taxon>Microbotryomycetes</taxon>
        <taxon>Leucosporidiales</taxon>
        <taxon>Leucosporidium</taxon>
    </lineage>
</organism>
<reference evidence="1 2" key="1">
    <citation type="submission" date="2016-07" db="EMBL/GenBank/DDBJ databases">
        <title>Pervasive Adenine N6-methylation of Active Genes in Fungi.</title>
        <authorList>
            <consortium name="DOE Joint Genome Institute"/>
            <person name="Mondo S.J."/>
            <person name="Dannebaum R.O."/>
            <person name="Kuo R.C."/>
            <person name="Labutti K."/>
            <person name="Haridas S."/>
            <person name="Kuo A."/>
            <person name="Salamov A."/>
            <person name="Ahrendt S.R."/>
            <person name="Lipzen A."/>
            <person name="Sullivan W."/>
            <person name="Andreopoulos W.B."/>
            <person name="Clum A."/>
            <person name="Lindquist E."/>
            <person name="Daum C."/>
            <person name="Ramamoorthy G.K."/>
            <person name="Gryganskyi A."/>
            <person name="Culley D."/>
            <person name="Magnuson J.K."/>
            <person name="James T.Y."/>
            <person name="O'Malley M.A."/>
            <person name="Stajich J.E."/>
            <person name="Spatafora J.W."/>
            <person name="Visel A."/>
            <person name="Grigoriev I.V."/>
        </authorList>
    </citation>
    <scope>NUCLEOTIDE SEQUENCE [LARGE SCALE GENOMIC DNA]</scope>
    <source>
        <strain evidence="1 2">62-1032</strain>
    </source>
</reference>
<comment type="caution">
    <text evidence="1">The sequence shown here is derived from an EMBL/GenBank/DDBJ whole genome shotgun (WGS) entry which is preliminary data.</text>
</comment>
<evidence type="ECO:0000313" key="1">
    <source>
        <dbReference type="EMBL" id="ORY88259.1"/>
    </source>
</evidence>
<keyword evidence="2" id="KW-1185">Reference proteome</keyword>
<gene>
    <name evidence="1" type="ORF">BCR35DRAFT_312999</name>
</gene>
<dbReference type="InParanoid" id="A0A1Y2FXJ9"/>